<accession>A0A2T7PK61</accession>
<protein>
    <submittedName>
        <fullName evidence="2">Uncharacterized protein</fullName>
    </submittedName>
</protein>
<dbReference type="AlphaFoldDB" id="A0A2T7PK61"/>
<organism evidence="2 3">
    <name type="scientific">Pomacea canaliculata</name>
    <name type="common">Golden apple snail</name>
    <dbReference type="NCBI Taxonomy" id="400727"/>
    <lineage>
        <taxon>Eukaryota</taxon>
        <taxon>Metazoa</taxon>
        <taxon>Spiralia</taxon>
        <taxon>Lophotrochozoa</taxon>
        <taxon>Mollusca</taxon>
        <taxon>Gastropoda</taxon>
        <taxon>Caenogastropoda</taxon>
        <taxon>Architaenioglossa</taxon>
        <taxon>Ampullarioidea</taxon>
        <taxon>Ampullariidae</taxon>
        <taxon>Pomacea</taxon>
    </lineage>
</organism>
<dbReference type="Proteomes" id="UP000245119">
    <property type="component" value="Linkage Group LG3"/>
</dbReference>
<comment type="caution">
    <text evidence="2">The sequence shown here is derived from an EMBL/GenBank/DDBJ whole genome shotgun (WGS) entry which is preliminary data.</text>
</comment>
<proteinExistence type="predicted"/>
<gene>
    <name evidence="2" type="ORF">C0Q70_05043</name>
</gene>
<name>A0A2T7PK61_POMCA</name>
<reference evidence="2 3" key="1">
    <citation type="submission" date="2018-04" db="EMBL/GenBank/DDBJ databases">
        <title>The genome of golden apple snail Pomacea canaliculata provides insight into stress tolerance and invasive adaptation.</title>
        <authorList>
            <person name="Liu C."/>
            <person name="Liu B."/>
            <person name="Ren Y."/>
            <person name="Zhang Y."/>
            <person name="Wang H."/>
            <person name="Li S."/>
            <person name="Jiang F."/>
            <person name="Yin L."/>
            <person name="Zhang G."/>
            <person name="Qian W."/>
            <person name="Fan W."/>
        </authorList>
    </citation>
    <scope>NUCLEOTIDE SEQUENCE [LARGE SCALE GENOMIC DNA]</scope>
    <source>
        <strain evidence="2">SZHN2017</strain>
        <tissue evidence="2">Muscle</tissue>
    </source>
</reference>
<keyword evidence="3" id="KW-1185">Reference proteome</keyword>
<dbReference type="EMBL" id="PZQS01000003">
    <property type="protein sequence ID" value="PVD33782.1"/>
    <property type="molecule type" value="Genomic_DNA"/>
</dbReference>
<evidence type="ECO:0000256" key="1">
    <source>
        <dbReference type="SAM" id="MobiDB-lite"/>
    </source>
</evidence>
<feature type="region of interest" description="Disordered" evidence="1">
    <location>
        <begin position="180"/>
        <end position="250"/>
    </location>
</feature>
<evidence type="ECO:0000313" key="3">
    <source>
        <dbReference type="Proteomes" id="UP000245119"/>
    </source>
</evidence>
<evidence type="ECO:0000313" key="2">
    <source>
        <dbReference type="EMBL" id="PVD33782.1"/>
    </source>
</evidence>
<sequence>MTPMIRRHAAALLVSLSPSYLPLEIRSTGGRHPKSEFDKTSCDTRHLVWRRLDVLPRPPDPRSYLDKTYRHDSTFSSVTWARHVTAITQIRSLTSGRFPDHQSSAALLMNGSSVADGEIGKTSVPDDYLLPKQTEDLHVNDRRDVLPNNFKKIFLDPGPFPFVLLALFLPFSLVVVLDVSTSPTPPPPRSNPTNTSLPPHPYTNPPSVTGHGKALDVASGSSRTRPLPRTLTAFHSRHVRPGPDGLRAER</sequence>